<dbReference type="InterPro" id="IPR001900">
    <property type="entry name" value="RNase_II/R"/>
</dbReference>
<evidence type="ECO:0000313" key="3">
    <source>
        <dbReference type="Proteomes" id="UP000238312"/>
    </source>
</evidence>
<organism evidence="2 3">
    <name type="scientific">Nonomuraea fuscirosea</name>
    <dbReference type="NCBI Taxonomy" id="1291556"/>
    <lineage>
        <taxon>Bacteria</taxon>
        <taxon>Bacillati</taxon>
        <taxon>Actinomycetota</taxon>
        <taxon>Actinomycetes</taxon>
        <taxon>Streptosporangiales</taxon>
        <taxon>Streptosporangiaceae</taxon>
        <taxon>Nonomuraea</taxon>
    </lineage>
</organism>
<dbReference type="SUPFAM" id="SSF50249">
    <property type="entry name" value="Nucleic acid-binding proteins"/>
    <property type="match status" value="1"/>
</dbReference>
<evidence type="ECO:0000259" key="1">
    <source>
        <dbReference type="SMART" id="SM00955"/>
    </source>
</evidence>
<evidence type="ECO:0000313" key="2">
    <source>
        <dbReference type="EMBL" id="PRX55893.1"/>
    </source>
</evidence>
<name>A0A2T0MEC5_9ACTN</name>
<accession>A0A2T0MEC5</accession>
<dbReference type="GO" id="GO:0003723">
    <property type="term" value="F:RNA binding"/>
    <property type="evidence" value="ECO:0007669"/>
    <property type="project" value="InterPro"/>
</dbReference>
<sequence length="481" mass="51829">MRAGRLSRVPMIQVPDEIPLKLEDGFERIGRELKLPGGFPRAVLDEAAWVAKVPRLDAKDMSDVPFVTIDPPGSMDLDQAVHLERLRAGYRVWYAIADVGAFVRPGGVIDAEARGRGETVYLPAGKVPLHPPVLSEDAASLLPGALRPAVVWRIDLDADGEAVGADVQRALVRSRERYDYAYVQAVHDTGTADGVLELLAEIGELRLALERDRGGVTLPTPDQEVVRDDGGYRLEFRLPLPAEAWNAQISLLTGMAAAAMMLDAEIGILRVLPRPQPGDLAKVRRVAQALDVPWPEGAGYGAVVHDLDPKNGRQAAFLHESRVLLRGAGYVAFDGAPPRLAEHAAVAAPYAHVTAPLRRLVDRYATEVCLAVAAGEPVPSDVRAALTLLPDLMSASGRRSGSVERACVDLVEAFLLRDRVGQAFEAVVIDVDERRGGGQVQLVDPAVIARCDGTLPLGEHVTVRLTRADPATREVRFTLAG</sequence>
<gene>
    <name evidence="2" type="ORF">B0I32_125113</name>
</gene>
<reference evidence="2 3" key="1">
    <citation type="submission" date="2018-03" db="EMBL/GenBank/DDBJ databases">
        <title>Genomic Encyclopedia of Type Strains, Phase III (KMG-III): the genomes of soil and plant-associated and newly described type strains.</title>
        <authorList>
            <person name="Whitman W."/>
        </authorList>
    </citation>
    <scope>NUCLEOTIDE SEQUENCE [LARGE SCALE GENOMIC DNA]</scope>
    <source>
        <strain evidence="2 3">CGMCC 4.7104</strain>
    </source>
</reference>
<dbReference type="InterPro" id="IPR050180">
    <property type="entry name" value="RNR_Ribonuclease"/>
</dbReference>
<dbReference type="AlphaFoldDB" id="A0A2T0MEC5"/>
<dbReference type="GO" id="GO:0006402">
    <property type="term" value="P:mRNA catabolic process"/>
    <property type="evidence" value="ECO:0007669"/>
    <property type="project" value="TreeGrafter"/>
</dbReference>
<dbReference type="Pfam" id="PF18614">
    <property type="entry name" value="RNase_II_C_S1"/>
    <property type="match status" value="1"/>
</dbReference>
<dbReference type="InterPro" id="IPR012340">
    <property type="entry name" value="NA-bd_OB-fold"/>
</dbReference>
<dbReference type="PANTHER" id="PTHR23355">
    <property type="entry name" value="RIBONUCLEASE"/>
    <property type="match status" value="1"/>
</dbReference>
<dbReference type="EMBL" id="PVNG01000025">
    <property type="protein sequence ID" value="PRX55893.1"/>
    <property type="molecule type" value="Genomic_DNA"/>
</dbReference>
<keyword evidence="3" id="KW-1185">Reference proteome</keyword>
<dbReference type="Proteomes" id="UP000238312">
    <property type="component" value="Unassembled WGS sequence"/>
</dbReference>
<dbReference type="GO" id="GO:0005829">
    <property type="term" value="C:cytosol"/>
    <property type="evidence" value="ECO:0007669"/>
    <property type="project" value="TreeGrafter"/>
</dbReference>
<protein>
    <submittedName>
        <fullName evidence="2">Exoribonuclease R</fullName>
    </submittedName>
</protein>
<dbReference type="InterPro" id="IPR040596">
    <property type="entry name" value="RNase_II_C_S1"/>
</dbReference>
<dbReference type="PANTHER" id="PTHR23355:SF9">
    <property type="entry name" value="DIS3-LIKE EXONUCLEASE 2"/>
    <property type="match status" value="1"/>
</dbReference>
<proteinExistence type="predicted"/>
<feature type="domain" description="RNB" evidence="1">
    <location>
        <begin position="58"/>
        <end position="375"/>
    </location>
</feature>
<comment type="caution">
    <text evidence="2">The sequence shown here is derived from an EMBL/GenBank/DDBJ whole genome shotgun (WGS) entry which is preliminary data.</text>
</comment>
<dbReference type="Pfam" id="PF00773">
    <property type="entry name" value="RNB"/>
    <property type="match status" value="1"/>
</dbReference>
<dbReference type="SMART" id="SM00955">
    <property type="entry name" value="RNB"/>
    <property type="match status" value="1"/>
</dbReference>
<dbReference type="GO" id="GO:0004540">
    <property type="term" value="F:RNA nuclease activity"/>
    <property type="evidence" value="ECO:0007669"/>
    <property type="project" value="InterPro"/>
</dbReference>